<evidence type="ECO:0000313" key="2">
    <source>
        <dbReference type="EMBL" id="GIY54481.1"/>
    </source>
</evidence>
<protein>
    <submittedName>
        <fullName evidence="2">Uncharacterized protein</fullName>
    </submittedName>
</protein>
<sequence>MRQDKLEFGARKDVLGMVNWTIGYHEYFLNTTEFWPPRALLEHDKLDFGFLGDFWNTINWILKLRGLQIDIWDAINWTLNSKRGVKPLDNWVAKRQRSAVSYLAAPFLMTIPPPPPPSRARGRGGGCQRPRLPHRAGAQLQ</sequence>
<proteinExistence type="predicted"/>
<feature type="region of interest" description="Disordered" evidence="1">
    <location>
        <begin position="113"/>
        <end position="141"/>
    </location>
</feature>
<dbReference type="Proteomes" id="UP001054945">
    <property type="component" value="Unassembled WGS sequence"/>
</dbReference>
<comment type="caution">
    <text evidence="2">The sequence shown here is derived from an EMBL/GenBank/DDBJ whole genome shotgun (WGS) entry which is preliminary data.</text>
</comment>
<dbReference type="AlphaFoldDB" id="A0AAV4U9T2"/>
<evidence type="ECO:0000313" key="3">
    <source>
        <dbReference type="Proteomes" id="UP001054945"/>
    </source>
</evidence>
<gene>
    <name evidence="2" type="ORF">CEXT_230571</name>
</gene>
<accession>A0AAV4U9T2</accession>
<keyword evidence="3" id="KW-1185">Reference proteome</keyword>
<dbReference type="EMBL" id="BPLR01012515">
    <property type="protein sequence ID" value="GIY54481.1"/>
    <property type="molecule type" value="Genomic_DNA"/>
</dbReference>
<name>A0AAV4U9T2_CAEEX</name>
<organism evidence="2 3">
    <name type="scientific">Caerostris extrusa</name>
    <name type="common">Bark spider</name>
    <name type="synonym">Caerostris bankana</name>
    <dbReference type="NCBI Taxonomy" id="172846"/>
    <lineage>
        <taxon>Eukaryota</taxon>
        <taxon>Metazoa</taxon>
        <taxon>Ecdysozoa</taxon>
        <taxon>Arthropoda</taxon>
        <taxon>Chelicerata</taxon>
        <taxon>Arachnida</taxon>
        <taxon>Araneae</taxon>
        <taxon>Araneomorphae</taxon>
        <taxon>Entelegynae</taxon>
        <taxon>Araneoidea</taxon>
        <taxon>Araneidae</taxon>
        <taxon>Caerostris</taxon>
    </lineage>
</organism>
<evidence type="ECO:0000256" key="1">
    <source>
        <dbReference type="SAM" id="MobiDB-lite"/>
    </source>
</evidence>
<reference evidence="2 3" key="1">
    <citation type="submission" date="2021-06" db="EMBL/GenBank/DDBJ databases">
        <title>Caerostris extrusa draft genome.</title>
        <authorList>
            <person name="Kono N."/>
            <person name="Arakawa K."/>
        </authorList>
    </citation>
    <scope>NUCLEOTIDE SEQUENCE [LARGE SCALE GENOMIC DNA]</scope>
</reference>